<feature type="domain" description="PepSY" evidence="2">
    <location>
        <begin position="109"/>
        <end position="163"/>
    </location>
</feature>
<evidence type="ECO:0000313" key="3">
    <source>
        <dbReference type="EMBL" id="XIA19694.1"/>
    </source>
</evidence>
<dbReference type="EMBL" id="CP170721">
    <property type="protein sequence ID" value="XIA19694.1"/>
    <property type="molecule type" value="Genomic_DNA"/>
</dbReference>
<dbReference type="InterPro" id="IPR025711">
    <property type="entry name" value="PepSY"/>
</dbReference>
<name>A0AB74UYZ0_9GAMM</name>
<evidence type="ECO:0000256" key="1">
    <source>
        <dbReference type="SAM" id="SignalP"/>
    </source>
</evidence>
<evidence type="ECO:0000259" key="2">
    <source>
        <dbReference type="Pfam" id="PF13670"/>
    </source>
</evidence>
<proteinExistence type="predicted"/>
<accession>A0AB74UYZ0</accession>
<organism evidence="3">
    <name type="scientific">Rhodanobacter sp. FW102-FHT14D07</name>
    <dbReference type="NCBI Taxonomy" id="3351462"/>
    <lineage>
        <taxon>Bacteria</taxon>
        <taxon>Pseudomonadati</taxon>
        <taxon>Pseudomonadota</taxon>
        <taxon>Gammaproteobacteria</taxon>
        <taxon>Lysobacterales</taxon>
        <taxon>Rhodanobacteraceae</taxon>
        <taxon>Rhodanobacter</taxon>
    </lineage>
</organism>
<sequence>MTKHTLPLLIGLSVCTAAMAQQAPAPAQSGTTTQIVTTTTHWGTQPPEGALTEDAIKTAIANAGYKEVKGLKFEDGVWRSQARGGNDQWAKITVGPVSGKVYVTDAPSRLNKDEIKAKLTAAGYEKIHDVEYEHGLWSAEADTARGTDVELLVDPDDGSVVAKSRD</sequence>
<dbReference type="AlphaFoldDB" id="A0AB74UYZ0"/>
<feature type="chain" id="PRO_5044496107" evidence="1">
    <location>
        <begin position="21"/>
        <end position="166"/>
    </location>
</feature>
<dbReference type="Pfam" id="PF13670">
    <property type="entry name" value="PepSY_2"/>
    <property type="match status" value="1"/>
</dbReference>
<dbReference type="RefSeq" id="WP_395118793.1">
    <property type="nucleotide sequence ID" value="NZ_CP170721.1"/>
</dbReference>
<keyword evidence="1" id="KW-0732">Signal</keyword>
<feature type="signal peptide" evidence="1">
    <location>
        <begin position="1"/>
        <end position="20"/>
    </location>
</feature>
<protein>
    <submittedName>
        <fullName evidence="3">PepSY domain-containing protein</fullName>
    </submittedName>
</protein>
<gene>
    <name evidence="3" type="ORF">ACFYG5_06055</name>
</gene>
<reference evidence="3" key="1">
    <citation type="submission" date="2024-10" db="EMBL/GenBank/DDBJ databases">
        <authorList>
            <person name="Lesea H.P."/>
            <person name="Kuehl J.V."/>
            <person name="Chandonia J.-M."/>
        </authorList>
    </citation>
    <scope>NUCLEOTIDE SEQUENCE</scope>
    <source>
        <strain evidence="3">FW102-FHT14D07</strain>
    </source>
</reference>